<sequence length="148" mass="16051">MSNVGTMFDMGSQAEASSSASVTWVLILLPWKPFGCKALTRKYKIPMDLPPCCCGLPRMNHGPSDLMMPLKQTKGTGPSSEKSPGKDCRAIPDAMCWRHHDSDISDPAPKNGFDEADVIALTHQSIDIRGISSGLLFSVGLAITWEFP</sequence>
<proteinExistence type="predicted"/>
<accession>A0ABQ5FYJ4</accession>
<reference evidence="1" key="1">
    <citation type="journal article" date="2022" name="Int. J. Mol. Sci.">
        <title>Draft Genome of Tanacetum Coccineum: Genomic Comparison of Closely Related Tanacetum-Family Plants.</title>
        <authorList>
            <person name="Yamashiro T."/>
            <person name="Shiraishi A."/>
            <person name="Nakayama K."/>
            <person name="Satake H."/>
        </authorList>
    </citation>
    <scope>NUCLEOTIDE SEQUENCE</scope>
</reference>
<reference evidence="1" key="2">
    <citation type="submission" date="2022-01" db="EMBL/GenBank/DDBJ databases">
        <authorList>
            <person name="Yamashiro T."/>
            <person name="Shiraishi A."/>
            <person name="Satake H."/>
            <person name="Nakayama K."/>
        </authorList>
    </citation>
    <scope>NUCLEOTIDE SEQUENCE</scope>
</reference>
<keyword evidence="2" id="KW-1185">Reference proteome</keyword>
<evidence type="ECO:0000313" key="2">
    <source>
        <dbReference type="Proteomes" id="UP001151760"/>
    </source>
</evidence>
<dbReference type="EMBL" id="BQNB010017892">
    <property type="protein sequence ID" value="GJT68366.1"/>
    <property type="molecule type" value="Genomic_DNA"/>
</dbReference>
<organism evidence="1 2">
    <name type="scientific">Tanacetum coccineum</name>
    <dbReference type="NCBI Taxonomy" id="301880"/>
    <lineage>
        <taxon>Eukaryota</taxon>
        <taxon>Viridiplantae</taxon>
        <taxon>Streptophyta</taxon>
        <taxon>Embryophyta</taxon>
        <taxon>Tracheophyta</taxon>
        <taxon>Spermatophyta</taxon>
        <taxon>Magnoliopsida</taxon>
        <taxon>eudicotyledons</taxon>
        <taxon>Gunneridae</taxon>
        <taxon>Pentapetalae</taxon>
        <taxon>asterids</taxon>
        <taxon>campanulids</taxon>
        <taxon>Asterales</taxon>
        <taxon>Asteraceae</taxon>
        <taxon>Asteroideae</taxon>
        <taxon>Anthemideae</taxon>
        <taxon>Anthemidinae</taxon>
        <taxon>Tanacetum</taxon>
    </lineage>
</organism>
<comment type="caution">
    <text evidence="1">The sequence shown here is derived from an EMBL/GenBank/DDBJ whole genome shotgun (WGS) entry which is preliminary data.</text>
</comment>
<dbReference type="Proteomes" id="UP001151760">
    <property type="component" value="Unassembled WGS sequence"/>
</dbReference>
<gene>
    <name evidence="1" type="ORF">Tco_1019846</name>
</gene>
<evidence type="ECO:0000313" key="1">
    <source>
        <dbReference type="EMBL" id="GJT68366.1"/>
    </source>
</evidence>
<name>A0ABQ5FYJ4_9ASTR</name>
<protein>
    <submittedName>
        <fullName evidence="1">Uncharacterized protein</fullName>
    </submittedName>
</protein>